<name>A0A2S9DAZ7_PSECE</name>
<dbReference type="STRING" id="651740.SAMN04490182_5654"/>
<protein>
    <recommendedName>
        <fullName evidence="3">Filamentous hemagglutinin</fullName>
    </recommendedName>
</protein>
<accession>A0A2S9DAZ7</accession>
<comment type="caution">
    <text evidence="1">The sequence shown here is derived from an EMBL/GenBank/DDBJ whole genome shotgun (WGS) entry which is preliminary data.</text>
</comment>
<feature type="non-terminal residue" evidence="1">
    <location>
        <position position="69"/>
    </location>
</feature>
<sequence length="69" mass="7341">MSLTAEQVAALTHDIVWMEEAEVNGQKVLTPVLYLAQANNRLAPNGALIQGQDVSLVTGGDLHNSGTLR</sequence>
<dbReference type="EMBL" id="PCQE01000054">
    <property type="protein sequence ID" value="PRB94565.1"/>
    <property type="molecule type" value="Genomic_DNA"/>
</dbReference>
<evidence type="ECO:0000313" key="1">
    <source>
        <dbReference type="EMBL" id="PRB94565.1"/>
    </source>
</evidence>
<dbReference type="AlphaFoldDB" id="A0A2S9DAZ7"/>
<proteinExistence type="predicted"/>
<organism evidence="1 2">
    <name type="scientific">Pseudomonas cedrina</name>
    <dbReference type="NCBI Taxonomy" id="651740"/>
    <lineage>
        <taxon>Bacteria</taxon>
        <taxon>Pseudomonadati</taxon>
        <taxon>Pseudomonadota</taxon>
        <taxon>Gammaproteobacteria</taxon>
        <taxon>Pseudomonadales</taxon>
        <taxon>Pseudomonadaceae</taxon>
        <taxon>Pseudomonas</taxon>
    </lineage>
</organism>
<evidence type="ECO:0008006" key="3">
    <source>
        <dbReference type="Google" id="ProtNLM"/>
    </source>
</evidence>
<evidence type="ECO:0000313" key="2">
    <source>
        <dbReference type="Proteomes" id="UP000239458"/>
    </source>
</evidence>
<gene>
    <name evidence="1" type="ORF">CQ006_23085</name>
</gene>
<dbReference type="Proteomes" id="UP000239458">
    <property type="component" value="Unassembled WGS sequence"/>
</dbReference>
<reference evidence="1 2" key="1">
    <citation type="submission" date="2017-09" db="EMBL/GenBank/DDBJ databases">
        <title>Genomic, metabolic, and phenotypic characteristics of bacterial isolates from the natural microbiome of the model nematode Caenorhabditis elegans.</title>
        <authorList>
            <person name="Zimmermann J."/>
            <person name="Obeng N."/>
            <person name="Yang W."/>
            <person name="Obeng O."/>
            <person name="Kissoyan K."/>
            <person name="Pees B."/>
            <person name="Dirksen P."/>
            <person name="Hoppner M."/>
            <person name="Franke A."/>
            <person name="Rosenstiel P."/>
            <person name="Leippe M."/>
            <person name="Dierking K."/>
            <person name="Kaleta C."/>
            <person name="Schulenburg H."/>
        </authorList>
    </citation>
    <scope>NUCLEOTIDE SEQUENCE [LARGE SCALE GENOMIC DNA]</scope>
    <source>
        <strain evidence="1 2">MYb184</strain>
    </source>
</reference>